<accession>A0ABN8YS07</accession>
<name>A0ABN8YS07_RANTA</name>
<dbReference type="Proteomes" id="UP001176941">
    <property type="component" value="Chromosome 21"/>
</dbReference>
<protein>
    <submittedName>
        <fullName evidence="2">Uncharacterized protein</fullName>
    </submittedName>
</protein>
<reference evidence="2" key="1">
    <citation type="submission" date="2023-04" db="EMBL/GenBank/DDBJ databases">
        <authorList>
            <consortium name="ELIXIR-Norway"/>
        </authorList>
    </citation>
    <scope>NUCLEOTIDE SEQUENCE [LARGE SCALE GENOMIC DNA]</scope>
</reference>
<evidence type="ECO:0000313" key="3">
    <source>
        <dbReference type="Proteomes" id="UP001176941"/>
    </source>
</evidence>
<sequence length="105" mass="10710">MMCPLDGSVGRGMGAPVLGTRSVLTPPPRVLLSCSVWKLTSYVFVKEGFGLPPLPTYTPGRRSQLDSSAKCPSLVPGLSLGMASPPPSSTGHAGGGRLECQAGLG</sequence>
<evidence type="ECO:0000313" key="2">
    <source>
        <dbReference type="EMBL" id="CAI9163850.1"/>
    </source>
</evidence>
<keyword evidence="3" id="KW-1185">Reference proteome</keyword>
<organism evidence="2 3">
    <name type="scientific">Rangifer tarandus platyrhynchus</name>
    <name type="common">Svalbard reindeer</name>
    <dbReference type="NCBI Taxonomy" id="3082113"/>
    <lineage>
        <taxon>Eukaryota</taxon>
        <taxon>Metazoa</taxon>
        <taxon>Chordata</taxon>
        <taxon>Craniata</taxon>
        <taxon>Vertebrata</taxon>
        <taxon>Euteleostomi</taxon>
        <taxon>Mammalia</taxon>
        <taxon>Eutheria</taxon>
        <taxon>Laurasiatheria</taxon>
        <taxon>Artiodactyla</taxon>
        <taxon>Ruminantia</taxon>
        <taxon>Pecora</taxon>
        <taxon>Cervidae</taxon>
        <taxon>Odocoileinae</taxon>
        <taxon>Rangifer</taxon>
    </lineage>
</organism>
<gene>
    <name evidence="2" type="ORF">MRATA1EN1_LOCUS12812</name>
</gene>
<evidence type="ECO:0000256" key="1">
    <source>
        <dbReference type="SAM" id="MobiDB-lite"/>
    </source>
</evidence>
<proteinExistence type="predicted"/>
<feature type="region of interest" description="Disordered" evidence="1">
    <location>
        <begin position="80"/>
        <end position="105"/>
    </location>
</feature>
<dbReference type="EMBL" id="OX459957">
    <property type="protein sequence ID" value="CAI9163850.1"/>
    <property type="molecule type" value="Genomic_DNA"/>
</dbReference>